<evidence type="ECO:0000259" key="8">
    <source>
        <dbReference type="Pfam" id="PF00924"/>
    </source>
</evidence>
<keyword evidence="6" id="KW-0175">Coiled coil</keyword>
<comment type="caution">
    <text evidence="9">The sequence shown here is derived from an EMBL/GenBank/DDBJ whole genome shotgun (WGS) entry which is preliminary data.</text>
</comment>
<dbReference type="InterPro" id="IPR023408">
    <property type="entry name" value="MscS_beta-dom_sf"/>
</dbReference>
<reference evidence="9 10" key="1">
    <citation type="submission" date="2024-04" db="EMBL/GenBank/DDBJ databases">
        <title>Methanococcoides sp. LMO-2.</title>
        <authorList>
            <person name="Liang L."/>
        </authorList>
    </citation>
    <scope>NUCLEOTIDE SEQUENCE [LARGE SCALE GENOMIC DNA]</scope>
    <source>
        <strain evidence="9 10">LMO-2</strain>
    </source>
</reference>
<name>A0ABU9KS75_9EURY</name>
<organism evidence="9 10">
    <name type="scientific">Methanococcoides cohabitans</name>
    <dbReference type="NCBI Taxonomy" id="3136559"/>
    <lineage>
        <taxon>Archaea</taxon>
        <taxon>Methanobacteriati</taxon>
        <taxon>Methanobacteriota</taxon>
        <taxon>Stenosarchaea group</taxon>
        <taxon>Methanomicrobia</taxon>
        <taxon>Methanosarcinales</taxon>
        <taxon>Methanosarcinaceae</taxon>
        <taxon>Methanococcoides</taxon>
    </lineage>
</organism>
<dbReference type="PANTHER" id="PTHR30221:SF18">
    <property type="entry name" value="SLL0590 PROTEIN"/>
    <property type="match status" value="1"/>
</dbReference>
<proteinExistence type="predicted"/>
<sequence length="399" mass="44445">MNIIVLEDYYFSIIVVAGTLILLALLSFVFRKTRIFSEQKTFEQFILLLVAFIGLVVLVLSLPIPDNTKQTLLSFFGILIGATIALSSTTFVANGMSGIMLSRIKPFKAGDFIRVEDTFGRVSDIGILHTQVQSIDRDLITIPNLKLISNPLVTISSSGTVISTTVSLGYNVSRERVEKSLVKAAEEVELENIFVHVVELGDFSVTYKVGGLLKDVSSLITKRSDLKKMMFDSLHEDHIEIVSPTFMNQRVYPDDAIFIPADHDKVTVKPPATYEYVTEVTTEDVIFGKAIEAEITKKISKMIEDMEQKQNEFVGLVNRVADENLRATEKKALDSLLGQKEDLKEDLASVIESLGNEENTSTDGVRLKSLQYLDSRAGDINIGLKELLDRVSNEIEQKK</sequence>
<feature type="transmembrane region" description="Helical" evidence="7">
    <location>
        <begin position="72"/>
        <end position="93"/>
    </location>
</feature>
<dbReference type="InterPro" id="IPR006685">
    <property type="entry name" value="MscS_channel_2nd"/>
</dbReference>
<feature type="transmembrane region" description="Helical" evidence="7">
    <location>
        <begin position="12"/>
        <end position="30"/>
    </location>
</feature>
<evidence type="ECO:0000313" key="9">
    <source>
        <dbReference type="EMBL" id="MEL4305236.1"/>
    </source>
</evidence>
<evidence type="ECO:0000256" key="7">
    <source>
        <dbReference type="SAM" id="Phobius"/>
    </source>
</evidence>
<dbReference type="InterPro" id="IPR010920">
    <property type="entry name" value="LSM_dom_sf"/>
</dbReference>
<feature type="transmembrane region" description="Helical" evidence="7">
    <location>
        <begin position="42"/>
        <end position="60"/>
    </location>
</feature>
<keyword evidence="3 7" id="KW-0812">Transmembrane</keyword>
<keyword evidence="10" id="KW-1185">Reference proteome</keyword>
<evidence type="ECO:0000256" key="2">
    <source>
        <dbReference type="ARBA" id="ARBA00022475"/>
    </source>
</evidence>
<evidence type="ECO:0000256" key="6">
    <source>
        <dbReference type="SAM" id="Coils"/>
    </source>
</evidence>
<dbReference type="InterPro" id="IPR011066">
    <property type="entry name" value="MscS_channel_C_sf"/>
</dbReference>
<evidence type="ECO:0000313" key="10">
    <source>
        <dbReference type="Proteomes" id="UP001396646"/>
    </source>
</evidence>
<keyword evidence="5 7" id="KW-0472">Membrane</keyword>
<feature type="domain" description="Mechanosensitive ion channel MscS" evidence="8">
    <location>
        <begin position="91"/>
        <end position="151"/>
    </location>
</feature>
<dbReference type="Pfam" id="PF00924">
    <property type="entry name" value="MS_channel_2nd"/>
    <property type="match status" value="1"/>
</dbReference>
<dbReference type="Proteomes" id="UP001396646">
    <property type="component" value="Unassembled WGS sequence"/>
</dbReference>
<evidence type="ECO:0000256" key="3">
    <source>
        <dbReference type="ARBA" id="ARBA00022692"/>
    </source>
</evidence>
<gene>
    <name evidence="9" type="ORF">WOA13_05255</name>
</gene>
<accession>A0ABU9KS75</accession>
<protein>
    <submittedName>
        <fullName evidence="9">Mechanosensitive ion channel domain-containing protein</fullName>
    </submittedName>
</protein>
<dbReference type="InterPro" id="IPR045275">
    <property type="entry name" value="MscS_archaea/bacteria_type"/>
</dbReference>
<dbReference type="SUPFAM" id="SSF82689">
    <property type="entry name" value="Mechanosensitive channel protein MscS (YggB), C-terminal domain"/>
    <property type="match status" value="1"/>
</dbReference>
<comment type="subcellular location">
    <subcellularLocation>
        <location evidence="1">Cell membrane</location>
        <topology evidence="1">Multi-pass membrane protein</topology>
    </subcellularLocation>
</comment>
<dbReference type="EMBL" id="JBCAUS010000003">
    <property type="protein sequence ID" value="MEL4305236.1"/>
    <property type="molecule type" value="Genomic_DNA"/>
</dbReference>
<dbReference type="RefSeq" id="WP_342126909.1">
    <property type="nucleotide sequence ID" value="NZ_JBCAUS010000003.1"/>
</dbReference>
<dbReference type="PANTHER" id="PTHR30221">
    <property type="entry name" value="SMALL-CONDUCTANCE MECHANOSENSITIVE CHANNEL"/>
    <property type="match status" value="1"/>
</dbReference>
<evidence type="ECO:0000256" key="1">
    <source>
        <dbReference type="ARBA" id="ARBA00004651"/>
    </source>
</evidence>
<dbReference type="SUPFAM" id="SSF50182">
    <property type="entry name" value="Sm-like ribonucleoproteins"/>
    <property type="match status" value="1"/>
</dbReference>
<dbReference type="Gene3D" id="2.30.30.60">
    <property type="match status" value="1"/>
</dbReference>
<keyword evidence="2" id="KW-1003">Cell membrane</keyword>
<keyword evidence="4 7" id="KW-1133">Transmembrane helix</keyword>
<feature type="coiled-coil region" evidence="6">
    <location>
        <begin position="292"/>
        <end position="360"/>
    </location>
</feature>
<evidence type="ECO:0000256" key="5">
    <source>
        <dbReference type="ARBA" id="ARBA00023136"/>
    </source>
</evidence>
<evidence type="ECO:0000256" key="4">
    <source>
        <dbReference type="ARBA" id="ARBA00022989"/>
    </source>
</evidence>